<dbReference type="Gene3D" id="3.30.420.10">
    <property type="entry name" value="Ribonuclease H-like superfamily/Ribonuclease H"/>
    <property type="match status" value="1"/>
</dbReference>
<dbReference type="OrthoDB" id="6596787at2759"/>
<accession>A0A8B8GES3</accession>
<dbReference type="InterPro" id="IPR050863">
    <property type="entry name" value="CenT-Element_Derived"/>
</dbReference>
<organism evidence="3 4">
    <name type="scientific">Sipha flava</name>
    <name type="common">yellow sugarcane aphid</name>
    <dbReference type="NCBI Taxonomy" id="143950"/>
    <lineage>
        <taxon>Eukaryota</taxon>
        <taxon>Metazoa</taxon>
        <taxon>Ecdysozoa</taxon>
        <taxon>Arthropoda</taxon>
        <taxon>Hexapoda</taxon>
        <taxon>Insecta</taxon>
        <taxon>Pterygota</taxon>
        <taxon>Neoptera</taxon>
        <taxon>Paraneoptera</taxon>
        <taxon>Hemiptera</taxon>
        <taxon>Sternorrhyncha</taxon>
        <taxon>Aphidomorpha</taxon>
        <taxon>Aphidoidea</taxon>
        <taxon>Aphididae</taxon>
        <taxon>Sipha</taxon>
    </lineage>
</organism>
<dbReference type="GO" id="GO:0003677">
    <property type="term" value="F:DNA binding"/>
    <property type="evidence" value="ECO:0007669"/>
    <property type="project" value="TreeGrafter"/>
</dbReference>
<dbReference type="AlphaFoldDB" id="A0A8B8GES3"/>
<dbReference type="GeneID" id="112691617"/>
<feature type="compositionally biased region" description="Acidic residues" evidence="1">
    <location>
        <begin position="170"/>
        <end position="182"/>
    </location>
</feature>
<dbReference type="Pfam" id="PF03184">
    <property type="entry name" value="DDE_1"/>
    <property type="match status" value="1"/>
</dbReference>
<name>A0A8B8GES3_9HEMI</name>
<protein>
    <submittedName>
        <fullName evidence="4">Tigger transposable element-derived protein 6-like</fullName>
    </submittedName>
</protein>
<feature type="domain" description="DDE-1" evidence="2">
    <location>
        <begin position="1"/>
        <end position="116"/>
    </location>
</feature>
<dbReference type="InterPro" id="IPR036397">
    <property type="entry name" value="RNaseH_sf"/>
</dbReference>
<evidence type="ECO:0000256" key="1">
    <source>
        <dbReference type="SAM" id="MobiDB-lite"/>
    </source>
</evidence>
<dbReference type="PANTHER" id="PTHR19303">
    <property type="entry name" value="TRANSPOSON"/>
    <property type="match status" value="1"/>
</dbReference>
<sequence length="194" mass="22430">MTQIIFNDWLIDFNTEMKKKKRKILLLIDNCTPHNEPPKLDNIRVEYFPPNCTAVFQPLDQGIIRTVKSRYRTFLLRQILCDLEKNIQRKCNVKEAIEWICGVWDDISQSIITNCWKHTTTDTNSVSEKTSLPDDVNLEDYFGADDNVSTCYELTEVDIIQSIKDSKDEVTDESSEDEDEEAVLGNDVRNVTSS</sequence>
<dbReference type="Proteomes" id="UP000694846">
    <property type="component" value="Unplaced"/>
</dbReference>
<proteinExistence type="predicted"/>
<evidence type="ECO:0000313" key="3">
    <source>
        <dbReference type="Proteomes" id="UP000694846"/>
    </source>
</evidence>
<evidence type="ECO:0000259" key="2">
    <source>
        <dbReference type="Pfam" id="PF03184"/>
    </source>
</evidence>
<gene>
    <name evidence="4" type="primary">LOC112691617</name>
</gene>
<feature type="region of interest" description="Disordered" evidence="1">
    <location>
        <begin position="165"/>
        <end position="194"/>
    </location>
</feature>
<keyword evidence="3" id="KW-1185">Reference proteome</keyword>
<reference evidence="4" key="1">
    <citation type="submission" date="2025-08" db="UniProtKB">
        <authorList>
            <consortium name="RefSeq"/>
        </authorList>
    </citation>
    <scope>IDENTIFICATION</scope>
    <source>
        <tissue evidence="4">Whole body</tissue>
    </source>
</reference>
<dbReference type="PANTHER" id="PTHR19303:SF52">
    <property type="entry name" value="TIGGER TRANSPOSABLE ELEMENT-DERIVED PROTEIN 6"/>
    <property type="match status" value="1"/>
</dbReference>
<dbReference type="GO" id="GO:0005634">
    <property type="term" value="C:nucleus"/>
    <property type="evidence" value="ECO:0007669"/>
    <property type="project" value="TreeGrafter"/>
</dbReference>
<dbReference type="RefSeq" id="XP_025421714.1">
    <property type="nucleotide sequence ID" value="XM_025565929.1"/>
</dbReference>
<evidence type="ECO:0000313" key="4">
    <source>
        <dbReference type="RefSeq" id="XP_025421714.1"/>
    </source>
</evidence>
<dbReference type="InterPro" id="IPR004875">
    <property type="entry name" value="DDE_SF_endonuclease_dom"/>
</dbReference>